<accession>A0ABR2YW72</accession>
<dbReference type="Proteomes" id="UP001491310">
    <property type="component" value="Unassembled WGS sequence"/>
</dbReference>
<name>A0ABR2YW72_9CHLO</name>
<dbReference type="EMBL" id="JALJOT010000004">
    <property type="protein sequence ID" value="KAK9915906.1"/>
    <property type="molecule type" value="Genomic_DNA"/>
</dbReference>
<comment type="caution">
    <text evidence="3">The sequence shown here is derived from an EMBL/GenBank/DDBJ whole genome shotgun (WGS) entry which is preliminary data.</text>
</comment>
<feature type="compositionally biased region" description="Basic and acidic residues" evidence="2">
    <location>
        <begin position="341"/>
        <end position="352"/>
    </location>
</feature>
<evidence type="ECO:0000256" key="2">
    <source>
        <dbReference type="SAM" id="MobiDB-lite"/>
    </source>
</evidence>
<sequence length="366" mass="39862">MGAGWRRVKEKVKQSWQLNEKTFIATSNARNEHMLKEAGDFANHLKHCERDIRALKNATEGLLITTKAIMAAPLPRVFEESAGGKAVPVPTAPGQNGNIGGDFRADELVRVSKDTSKKLEAEVLAPMARWTTAYSTVQGRMKRLEEVRLEVDSRRHTVTALGHQIEKQRAKLSPAAGSNAQKVEVQMDQTIRKMQHKENKLAAARQSFKEQEALVYQQLAQLIRDGVWLKSYLAAVMRLEQEAFQASYAALGPSKAQLPLPPMSPDGITSTVPPTAEPSGVSIPASRPFDAAQAANVTGTLGAKVTGKRLAAAGKENGVGLASSAYSAKDEMPAAPTQQHRRTESRGYDRYGDQNYGARGDPVPAW</sequence>
<keyword evidence="4" id="KW-1185">Reference proteome</keyword>
<gene>
    <name evidence="3" type="ORF">WJX75_005832</name>
</gene>
<reference evidence="3 4" key="1">
    <citation type="journal article" date="2024" name="Nat. Commun.">
        <title>Phylogenomics reveals the evolutionary origins of lichenization in chlorophyte algae.</title>
        <authorList>
            <person name="Puginier C."/>
            <person name="Libourel C."/>
            <person name="Otte J."/>
            <person name="Skaloud P."/>
            <person name="Haon M."/>
            <person name="Grisel S."/>
            <person name="Petersen M."/>
            <person name="Berrin J.G."/>
            <person name="Delaux P.M."/>
            <person name="Dal Grande F."/>
            <person name="Keller J."/>
        </authorList>
    </citation>
    <scope>NUCLEOTIDE SEQUENCE [LARGE SCALE GENOMIC DNA]</scope>
    <source>
        <strain evidence="3 4">SAG 216-7</strain>
    </source>
</reference>
<keyword evidence="1" id="KW-0175">Coiled coil</keyword>
<protein>
    <recommendedName>
        <fullName evidence="5">BAR domain-containing protein</fullName>
    </recommendedName>
</protein>
<dbReference type="SUPFAM" id="SSF103657">
    <property type="entry name" value="BAR/IMD domain-like"/>
    <property type="match status" value="1"/>
</dbReference>
<dbReference type="Gene3D" id="1.20.1270.60">
    <property type="entry name" value="Arfaptin homology (AH) domain/BAR domain"/>
    <property type="match status" value="1"/>
</dbReference>
<feature type="coiled-coil region" evidence="1">
    <location>
        <begin position="180"/>
        <end position="214"/>
    </location>
</feature>
<evidence type="ECO:0000256" key="1">
    <source>
        <dbReference type="SAM" id="Coils"/>
    </source>
</evidence>
<evidence type="ECO:0000313" key="4">
    <source>
        <dbReference type="Proteomes" id="UP001491310"/>
    </source>
</evidence>
<evidence type="ECO:0000313" key="3">
    <source>
        <dbReference type="EMBL" id="KAK9915906.1"/>
    </source>
</evidence>
<evidence type="ECO:0008006" key="5">
    <source>
        <dbReference type="Google" id="ProtNLM"/>
    </source>
</evidence>
<proteinExistence type="predicted"/>
<dbReference type="InterPro" id="IPR027267">
    <property type="entry name" value="AH/BAR_dom_sf"/>
</dbReference>
<feature type="region of interest" description="Disordered" evidence="2">
    <location>
        <begin position="325"/>
        <end position="366"/>
    </location>
</feature>
<organism evidence="3 4">
    <name type="scientific">Coccomyxa subellipsoidea</name>
    <dbReference type="NCBI Taxonomy" id="248742"/>
    <lineage>
        <taxon>Eukaryota</taxon>
        <taxon>Viridiplantae</taxon>
        <taxon>Chlorophyta</taxon>
        <taxon>core chlorophytes</taxon>
        <taxon>Trebouxiophyceae</taxon>
        <taxon>Trebouxiophyceae incertae sedis</taxon>
        <taxon>Coccomyxaceae</taxon>
        <taxon>Coccomyxa</taxon>
    </lineage>
</organism>